<dbReference type="InterPro" id="IPR022792">
    <property type="entry name" value="T2SS_protein-GspN"/>
</dbReference>
<dbReference type="Pfam" id="PF01203">
    <property type="entry name" value="T2SSN"/>
    <property type="match status" value="1"/>
</dbReference>
<comment type="subcellular location">
    <subcellularLocation>
        <location evidence="1">Cell inner membrane</location>
    </subcellularLocation>
</comment>
<keyword evidence="2" id="KW-0813">Transport</keyword>
<accession>A0A382U0R7</accession>
<dbReference type="EMBL" id="UINC01140410">
    <property type="protein sequence ID" value="SVD27542.1"/>
    <property type="molecule type" value="Genomic_DNA"/>
</dbReference>
<name>A0A382U0R7_9ZZZZ</name>
<keyword evidence="6" id="KW-0653">Protein transport</keyword>
<dbReference type="GO" id="GO:0015627">
    <property type="term" value="C:type II protein secretion system complex"/>
    <property type="evidence" value="ECO:0007669"/>
    <property type="project" value="InterPro"/>
</dbReference>
<proteinExistence type="predicted"/>
<evidence type="ECO:0000256" key="7">
    <source>
        <dbReference type="ARBA" id="ARBA00023136"/>
    </source>
</evidence>
<evidence type="ECO:0000256" key="6">
    <source>
        <dbReference type="ARBA" id="ARBA00022927"/>
    </source>
</evidence>
<dbReference type="GO" id="GO:0005886">
    <property type="term" value="C:plasma membrane"/>
    <property type="evidence" value="ECO:0007669"/>
    <property type="project" value="UniProtKB-SubCell"/>
</dbReference>
<keyword evidence="5" id="KW-0812">Transmembrane</keyword>
<feature type="non-terminal residue" evidence="8">
    <location>
        <position position="196"/>
    </location>
</feature>
<evidence type="ECO:0000256" key="1">
    <source>
        <dbReference type="ARBA" id="ARBA00004533"/>
    </source>
</evidence>
<dbReference type="GO" id="GO:0015628">
    <property type="term" value="P:protein secretion by the type II secretion system"/>
    <property type="evidence" value="ECO:0007669"/>
    <property type="project" value="InterPro"/>
</dbReference>
<organism evidence="8">
    <name type="scientific">marine metagenome</name>
    <dbReference type="NCBI Taxonomy" id="408172"/>
    <lineage>
        <taxon>unclassified sequences</taxon>
        <taxon>metagenomes</taxon>
        <taxon>ecological metagenomes</taxon>
    </lineage>
</organism>
<sequence>MIRHYLVTGLIVFSSVLVLSFPAQVAYRWFAPNAVVLDGISGTFWTGTATEGMAGKAYIRDITWHLKPLDLLSGDLTFITSSKPPSGSIYTDVSLSLNGNLTLSKFSGNVPLDVVHLIFQQNGIRADLSFDFDRIILSNEFPVSVIGEMQIGNLYIPDLSAGVLGNFSANFRTNNNSIQGEFKDLSGVLQVKGLLS</sequence>
<protein>
    <recommendedName>
        <fullName evidence="9">Type II secretion system protein N</fullName>
    </recommendedName>
</protein>
<evidence type="ECO:0000256" key="2">
    <source>
        <dbReference type="ARBA" id="ARBA00022448"/>
    </source>
</evidence>
<evidence type="ECO:0000256" key="5">
    <source>
        <dbReference type="ARBA" id="ARBA00022692"/>
    </source>
</evidence>
<evidence type="ECO:0008006" key="9">
    <source>
        <dbReference type="Google" id="ProtNLM"/>
    </source>
</evidence>
<keyword evidence="7" id="KW-0472">Membrane</keyword>
<gene>
    <name evidence="8" type="ORF">METZ01_LOCUS380396</name>
</gene>
<keyword evidence="4" id="KW-0997">Cell inner membrane</keyword>
<reference evidence="8" key="1">
    <citation type="submission" date="2018-05" db="EMBL/GenBank/DDBJ databases">
        <authorList>
            <person name="Lanie J.A."/>
            <person name="Ng W.-L."/>
            <person name="Kazmierczak K.M."/>
            <person name="Andrzejewski T.M."/>
            <person name="Davidsen T.M."/>
            <person name="Wayne K.J."/>
            <person name="Tettelin H."/>
            <person name="Glass J.I."/>
            <person name="Rusch D."/>
            <person name="Podicherti R."/>
            <person name="Tsui H.-C.T."/>
            <person name="Winkler M.E."/>
        </authorList>
    </citation>
    <scope>NUCLEOTIDE SEQUENCE</scope>
</reference>
<evidence type="ECO:0000313" key="8">
    <source>
        <dbReference type="EMBL" id="SVD27542.1"/>
    </source>
</evidence>
<evidence type="ECO:0000256" key="4">
    <source>
        <dbReference type="ARBA" id="ARBA00022519"/>
    </source>
</evidence>
<evidence type="ECO:0000256" key="3">
    <source>
        <dbReference type="ARBA" id="ARBA00022475"/>
    </source>
</evidence>
<keyword evidence="3" id="KW-1003">Cell membrane</keyword>
<dbReference type="AlphaFoldDB" id="A0A382U0R7"/>